<evidence type="ECO:0000256" key="1">
    <source>
        <dbReference type="SAM" id="SignalP"/>
    </source>
</evidence>
<dbReference type="RefSeq" id="WP_219539761.1">
    <property type="nucleotide sequence ID" value="NZ_JAHKRM010000074.1"/>
</dbReference>
<comment type="caution">
    <text evidence="2">The sequence shown here is derived from an EMBL/GenBank/DDBJ whole genome shotgun (WGS) entry which is preliminary data.</text>
</comment>
<proteinExistence type="predicted"/>
<feature type="signal peptide" evidence="1">
    <location>
        <begin position="1"/>
        <end position="24"/>
    </location>
</feature>
<organism evidence="2 3">
    <name type="scientific">Nonomuraea guangzhouensis</name>
    <dbReference type="NCBI Taxonomy" id="1291555"/>
    <lineage>
        <taxon>Bacteria</taxon>
        <taxon>Bacillati</taxon>
        <taxon>Actinomycetota</taxon>
        <taxon>Actinomycetes</taxon>
        <taxon>Streptosporangiales</taxon>
        <taxon>Streptosporangiaceae</taxon>
        <taxon>Nonomuraea</taxon>
    </lineage>
</organism>
<protein>
    <submittedName>
        <fullName evidence="2">Poly-gamma-glutamate hydrolase family protein</fullName>
    </submittedName>
</protein>
<keyword evidence="3" id="KW-1185">Reference proteome</keyword>
<dbReference type="EMBL" id="JBHUCM010000089">
    <property type="protein sequence ID" value="MFD1547999.1"/>
    <property type="molecule type" value="Genomic_DNA"/>
</dbReference>
<name>A0ABW4H034_9ACTN</name>
<feature type="chain" id="PRO_5045497647" evidence="1">
    <location>
        <begin position="25"/>
        <end position="230"/>
    </location>
</feature>
<dbReference type="InterPro" id="IPR008585">
    <property type="entry name" value="Gamma_PGA_hydro"/>
</dbReference>
<keyword evidence="2" id="KW-0378">Hydrolase</keyword>
<dbReference type="Proteomes" id="UP001597097">
    <property type="component" value="Unassembled WGS sequence"/>
</dbReference>
<keyword evidence="1" id="KW-0732">Signal</keyword>
<sequence>MRATIATSLLFLLLPLTTPQTAHAAVADVYPDYATLAANEVEGQDYLRLLRLPKRATVAHIAIHGGAIESPTTQLADYAAGKRHAFYSFAGIKPNGNNRLHITSTRFDEPRALKLVRAVDYTVSWHAAAGSEATTYVGGRDAKLVAKVTTALKKAGFAVADTVPDRIDGTSPRNIANKNKRGMGVQLEISKGQRMRFFADGKLTRAWVDNPANRTRAFYTYVAAVNRALG</sequence>
<dbReference type="GO" id="GO:0016787">
    <property type="term" value="F:hydrolase activity"/>
    <property type="evidence" value="ECO:0007669"/>
    <property type="project" value="UniProtKB-KW"/>
</dbReference>
<evidence type="ECO:0000313" key="2">
    <source>
        <dbReference type="EMBL" id="MFD1547999.1"/>
    </source>
</evidence>
<dbReference type="Pfam" id="PF05908">
    <property type="entry name" value="Gamma_PGA_hydro"/>
    <property type="match status" value="1"/>
</dbReference>
<evidence type="ECO:0000313" key="3">
    <source>
        <dbReference type="Proteomes" id="UP001597097"/>
    </source>
</evidence>
<reference evidence="3" key="1">
    <citation type="journal article" date="2019" name="Int. J. Syst. Evol. Microbiol.">
        <title>The Global Catalogue of Microorganisms (GCM) 10K type strain sequencing project: providing services to taxonomists for standard genome sequencing and annotation.</title>
        <authorList>
            <consortium name="The Broad Institute Genomics Platform"/>
            <consortium name="The Broad Institute Genome Sequencing Center for Infectious Disease"/>
            <person name="Wu L."/>
            <person name="Ma J."/>
        </authorList>
    </citation>
    <scope>NUCLEOTIDE SEQUENCE [LARGE SCALE GENOMIC DNA]</scope>
    <source>
        <strain evidence="3">CGMCC 1.15399</strain>
    </source>
</reference>
<accession>A0ABW4H034</accession>
<gene>
    <name evidence="2" type="ORF">ACFSJ0_63995</name>
</gene>